<keyword evidence="1" id="KW-0812">Transmembrane</keyword>
<keyword evidence="1" id="KW-1133">Transmembrane helix</keyword>
<gene>
    <name evidence="2" type="ORF">Maq22A_c03415</name>
</gene>
<dbReference type="RefSeq" id="WP_060845686.1">
    <property type="nucleotide sequence ID" value="NZ_AP014704.1"/>
</dbReference>
<proteinExistence type="predicted"/>
<protein>
    <submittedName>
        <fullName evidence="2">Tetratricopeptide TPR_2 repeat protein</fullName>
    </submittedName>
</protein>
<evidence type="ECO:0000313" key="3">
    <source>
        <dbReference type="Proteomes" id="UP000061432"/>
    </source>
</evidence>
<reference evidence="3" key="2">
    <citation type="submission" date="2015-01" db="EMBL/GenBank/DDBJ databases">
        <title>Complete genome sequence of Methylobacterium aquaticum strain 22A.</title>
        <authorList>
            <person name="Tani A."/>
            <person name="Ogura Y."/>
            <person name="Hayashi T."/>
        </authorList>
    </citation>
    <scope>NUCLEOTIDE SEQUENCE [LARGE SCALE GENOMIC DNA]</scope>
    <source>
        <strain evidence="3">MA-22A</strain>
    </source>
</reference>
<dbReference type="STRING" id="270351.Maq22A_c03415"/>
<sequence length="208" mass="22542">MSEQTSAETVSADAVRRSLDGCLRMPVFRRSPKLAAFLGYIVEEELAGRGEAIKAYTIATQALGRADSFDPSNDPSVRVEAGRLRRVLDEVYAEEGRTLPVRILVPVGAYRPFFETQPGEARPREIPPRIVTSDEAFRVEPARPVPAPPAIPASIPARGPAPVLQGTSAPTSTLFESRGQAVLAVLLMLIVVLLTIQIALQIYLIART</sequence>
<organism evidence="2 3">
    <name type="scientific">Methylobacterium aquaticum</name>
    <dbReference type="NCBI Taxonomy" id="270351"/>
    <lineage>
        <taxon>Bacteria</taxon>
        <taxon>Pseudomonadati</taxon>
        <taxon>Pseudomonadota</taxon>
        <taxon>Alphaproteobacteria</taxon>
        <taxon>Hyphomicrobiales</taxon>
        <taxon>Methylobacteriaceae</taxon>
        <taxon>Methylobacterium</taxon>
    </lineage>
</organism>
<dbReference type="KEGG" id="maqu:Maq22A_c03415"/>
<keyword evidence="1" id="KW-0472">Membrane</keyword>
<dbReference type="EMBL" id="AP014704">
    <property type="protein sequence ID" value="BAQ44126.1"/>
    <property type="molecule type" value="Genomic_DNA"/>
</dbReference>
<dbReference type="OrthoDB" id="100177at2"/>
<evidence type="ECO:0000313" key="2">
    <source>
        <dbReference type="EMBL" id="BAQ44126.1"/>
    </source>
</evidence>
<reference evidence="2 3" key="1">
    <citation type="journal article" date="2015" name="Genome Announc.">
        <title>Complete Genome Sequence of Methylobacterium aquaticum Strain 22A, Isolated from Racomitrium japonicum Moss.</title>
        <authorList>
            <person name="Tani A."/>
            <person name="Ogura Y."/>
            <person name="Hayashi T."/>
            <person name="Kimbara K."/>
        </authorList>
    </citation>
    <scope>NUCLEOTIDE SEQUENCE [LARGE SCALE GENOMIC DNA]</scope>
    <source>
        <strain evidence="2 3">MA-22A</strain>
    </source>
</reference>
<dbReference type="PATRIC" id="fig|270351.10.peg.661"/>
<accession>A0A0C6EVS2</accession>
<name>A0A0C6EVS2_9HYPH</name>
<dbReference type="Proteomes" id="UP000061432">
    <property type="component" value="Chromosome"/>
</dbReference>
<feature type="transmembrane region" description="Helical" evidence="1">
    <location>
        <begin position="181"/>
        <end position="206"/>
    </location>
</feature>
<dbReference type="AlphaFoldDB" id="A0A0C6EVS2"/>
<evidence type="ECO:0000256" key="1">
    <source>
        <dbReference type="SAM" id="Phobius"/>
    </source>
</evidence>